<accession>A0A1P8WDD7</accession>
<organism evidence="6 7">
    <name type="scientific">Fuerstiella marisgermanici</name>
    <dbReference type="NCBI Taxonomy" id="1891926"/>
    <lineage>
        <taxon>Bacteria</taxon>
        <taxon>Pseudomonadati</taxon>
        <taxon>Planctomycetota</taxon>
        <taxon>Planctomycetia</taxon>
        <taxon>Planctomycetales</taxon>
        <taxon>Planctomycetaceae</taxon>
        <taxon>Fuerstiella</taxon>
    </lineage>
</organism>
<evidence type="ECO:0000256" key="1">
    <source>
        <dbReference type="ARBA" id="ARBA00022679"/>
    </source>
</evidence>
<dbReference type="STRING" id="1891926.Fuma_01674"/>
<keyword evidence="2" id="KW-0547">Nucleotide-binding</keyword>
<evidence type="ECO:0000256" key="4">
    <source>
        <dbReference type="ARBA" id="ARBA00022840"/>
    </source>
</evidence>
<keyword evidence="7" id="KW-1185">Reference proteome</keyword>
<dbReference type="EC" id="2.7.11.1" evidence="6"/>
<evidence type="ECO:0000256" key="2">
    <source>
        <dbReference type="ARBA" id="ARBA00022741"/>
    </source>
</evidence>
<gene>
    <name evidence="6" type="primary">stkP_3</name>
    <name evidence="6" type="ORF">Fuma_01674</name>
</gene>
<reference evidence="6 7" key="1">
    <citation type="journal article" date="2016" name="Front. Microbiol.">
        <title>Fuerstia marisgermanicae gen. nov., sp. nov., an Unusual Member of the Phylum Planctomycetes from the German Wadden Sea.</title>
        <authorList>
            <person name="Kohn T."/>
            <person name="Heuer A."/>
            <person name="Jogler M."/>
            <person name="Vollmers J."/>
            <person name="Boedeker C."/>
            <person name="Bunk B."/>
            <person name="Rast P."/>
            <person name="Borchert D."/>
            <person name="Glockner I."/>
            <person name="Freese H.M."/>
            <person name="Klenk H.P."/>
            <person name="Overmann J."/>
            <person name="Kaster A.K."/>
            <person name="Rohde M."/>
            <person name="Wiegand S."/>
            <person name="Jogler C."/>
        </authorList>
    </citation>
    <scope>NUCLEOTIDE SEQUENCE [LARGE SCALE GENOMIC DNA]</scope>
    <source>
        <strain evidence="6 7">NH11</strain>
    </source>
</reference>
<sequence>MEQWKQIERELTNGESVAGVLSLMERRQLLTSLQTKRILKGTTDGLVLGNYKLLYRNASGSFARVYRAATLDDQQTVAVKLLRERWAADPEAVAGFHREARICQRFQHPNIVPILDVGSEGDFHYFTMDFVEGGNLRDFMRIRKSLSPAEAARCTYEICAGLDYALSMGATHRDLKLTNVLMSSTGVAKLVDFGLAGAESPTRVGTSDDVHRALEYASLERGTNAPDNDPRSDLFFAGAIMYELVSGQSAWPRTRDRDERKQLSRYTSTPPLRSILPNVPNCIAAIVDKLMQVGPNDRYQSAAEAMVDLKAALIELGEWTGQEDGGIDIAVGEPQPFELLIVDSVKKRIKALTEYFAKHEFETSFVSHPDVAIERLKGDSPPDGLLVLADHFTDETLSAFPQMQAYGRSKKVPCLAVFPREEEERVNKSIRSTKFGATAFQPATLREIRLHFEEVGAITRSM</sequence>
<dbReference type="PROSITE" id="PS50011">
    <property type="entry name" value="PROTEIN_KINASE_DOM"/>
    <property type="match status" value="1"/>
</dbReference>
<dbReference type="Pfam" id="PF00069">
    <property type="entry name" value="Pkinase"/>
    <property type="match status" value="1"/>
</dbReference>
<dbReference type="EMBL" id="CP017641">
    <property type="protein sequence ID" value="APZ92070.1"/>
    <property type="molecule type" value="Genomic_DNA"/>
</dbReference>
<protein>
    <submittedName>
        <fullName evidence="6">Serine/threonine-protein kinase StkP</fullName>
        <ecNumber evidence="6">2.7.11.1</ecNumber>
    </submittedName>
</protein>
<evidence type="ECO:0000256" key="3">
    <source>
        <dbReference type="ARBA" id="ARBA00022777"/>
    </source>
</evidence>
<keyword evidence="4" id="KW-0067">ATP-binding</keyword>
<dbReference type="Proteomes" id="UP000187735">
    <property type="component" value="Chromosome"/>
</dbReference>
<feature type="domain" description="Protein kinase" evidence="5">
    <location>
        <begin position="51"/>
        <end position="314"/>
    </location>
</feature>
<evidence type="ECO:0000313" key="7">
    <source>
        <dbReference type="Proteomes" id="UP000187735"/>
    </source>
</evidence>
<dbReference type="GO" id="GO:0004674">
    <property type="term" value="F:protein serine/threonine kinase activity"/>
    <property type="evidence" value="ECO:0007669"/>
    <property type="project" value="UniProtKB-EC"/>
</dbReference>
<dbReference type="GO" id="GO:0005524">
    <property type="term" value="F:ATP binding"/>
    <property type="evidence" value="ECO:0007669"/>
    <property type="project" value="UniProtKB-KW"/>
</dbReference>
<dbReference type="InterPro" id="IPR011009">
    <property type="entry name" value="Kinase-like_dom_sf"/>
</dbReference>
<dbReference type="KEGG" id="fmr:Fuma_01674"/>
<dbReference type="PANTHER" id="PTHR43289:SF34">
    <property type="entry name" value="SERINE_THREONINE-PROTEIN KINASE YBDM-RELATED"/>
    <property type="match status" value="1"/>
</dbReference>
<evidence type="ECO:0000313" key="6">
    <source>
        <dbReference type="EMBL" id="APZ92070.1"/>
    </source>
</evidence>
<proteinExistence type="predicted"/>
<dbReference type="AlphaFoldDB" id="A0A1P8WDD7"/>
<evidence type="ECO:0000259" key="5">
    <source>
        <dbReference type="PROSITE" id="PS50011"/>
    </source>
</evidence>
<dbReference type="PANTHER" id="PTHR43289">
    <property type="entry name" value="MITOGEN-ACTIVATED PROTEIN KINASE KINASE KINASE 20-RELATED"/>
    <property type="match status" value="1"/>
</dbReference>
<dbReference type="Gene3D" id="1.10.510.10">
    <property type="entry name" value="Transferase(Phosphotransferase) domain 1"/>
    <property type="match status" value="1"/>
</dbReference>
<dbReference type="SMART" id="SM00220">
    <property type="entry name" value="S_TKc"/>
    <property type="match status" value="1"/>
</dbReference>
<dbReference type="CDD" id="cd14014">
    <property type="entry name" value="STKc_PknB_like"/>
    <property type="match status" value="1"/>
</dbReference>
<name>A0A1P8WDD7_9PLAN</name>
<keyword evidence="3 6" id="KW-0418">Kinase</keyword>
<dbReference type="SUPFAM" id="SSF56112">
    <property type="entry name" value="Protein kinase-like (PK-like)"/>
    <property type="match status" value="1"/>
</dbReference>
<dbReference type="InterPro" id="IPR000719">
    <property type="entry name" value="Prot_kinase_dom"/>
</dbReference>
<keyword evidence="1 6" id="KW-0808">Transferase</keyword>
<dbReference type="Gene3D" id="3.30.200.20">
    <property type="entry name" value="Phosphorylase Kinase, domain 1"/>
    <property type="match status" value="1"/>
</dbReference>